<reference evidence="2" key="1">
    <citation type="submission" date="2016-04" db="EMBL/GenBank/DDBJ databases">
        <authorList>
            <person name="Nguyen H.D."/>
            <person name="Kesanakurti P."/>
            <person name="Cullis J."/>
            <person name="Levesque C.A."/>
            <person name="Hambleton S."/>
        </authorList>
    </citation>
    <scope>NUCLEOTIDE SEQUENCE</scope>
    <source>
        <strain evidence="2">DAOMC 238032</strain>
    </source>
</reference>
<dbReference type="AlphaFoldDB" id="A0A177T9J4"/>
<feature type="region of interest" description="Disordered" evidence="1">
    <location>
        <begin position="483"/>
        <end position="516"/>
    </location>
</feature>
<evidence type="ECO:0000313" key="3">
    <source>
        <dbReference type="Proteomes" id="UP000077671"/>
    </source>
</evidence>
<proteinExistence type="predicted"/>
<dbReference type="Proteomes" id="UP000077671">
    <property type="component" value="Unassembled WGS sequence"/>
</dbReference>
<gene>
    <name evidence="2" type="ORF">A4X03_0g6420</name>
</gene>
<evidence type="ECO:0000313" key="2">
    <source>
        <dbReference type="EMBL" id="KAE8251013.1"/>
    </source>
</evidence>
<feature type="compositionally biased region" description="Low complexity" evidence="1">
    <location>
        <begin position="330"/>
        <end position="346"/>
    </location>
</feature>
<evidence type="ECO:0000256" key="1">
    <source>
        <dbReference type="SAM" id="MobiDB-lite"/>
    </source>
</evidence>
<sequence length="606" mass="64815">MDQRLRTRESEINTLRDRQHISADLIYSPASSSAPSLSDAAFNTSRPPIEFPASPTPLVTRSRPVLDQLPTSDSDMILARRLAEARTWVPAEEDSESYGSEKVRLLQASFGTDRPAAALVRDVFDGLPGTFRAMLRVWPSDSSLDHLYSEMREWEPIWRQVFPHFRRQTSSVSAPHPVISIQTAVSSPGSAIEETDDAGPARPPSNAVLTHPGTTRADTKTVALKVTAPQSTSVSASVLTSSSADALTAAASTSTTSYPTSTSVGSTAILSAPSSATAQKPATSSCVPSEDDLLEARTMRSATIAALPPEHTSVSTSVLYKAATSPLLSPQSLPLTNIAPTHTTPPSTTPSPLVPTETDDHARQLLPLEDNISAVDTCTGAINTNTEPIGSDINSPEVTSVLTSGPTSGLGAPNDQVPGEVVTTSSTLERSRCSLDSAFIAIQRMRSAWMKARRDAQYVQKTRSLDIALCRLRVASEQLRNKSMSNSAALPPSPLQSHHSAACPHPASTVRESLPRTPTFSRSTALASSEVQGRSFTTRPVLLPAIPLQSPPAYFFAPLHALHHIIITIAFQIINSSHAYINNYQPQLLSPSLAPLCSALPPLHFR</sequence>
<protein>
    <submittedName>
        <fullName evidence="2">Uncharacterized protein</fullName>
    </submittedName>
</protein>
<reference evidence="2" key="2">
    <citation type="journal article" date="2019" name="IMA Fungus">
        <title>Genome sequencing and comparison of five Tilletia species to identify candidate genes for the detection of regulated species infecting wheat.</title>
        <authorList>
            <person name="Nguyen H.D.T."/>
            <person name="Sultana T."/>
            <person name="Kesanakurti P."/>
            <person name="Hambleton S."/>
        </authorList>
    </citation>
    <scope>NUCLEOTIDE SEQUENCE</scope>
    <source>
        <strain evidence="2">DAOMC 238032</strain>
    </source>
</reference>
<name>A0A177T9J4_9BASI</name>
<dbReference type="EMBL" id="LWDD02001221">
    <property type="protein sequence ID" value="KAE8251013.1"/>
    <property type="molecule type" value="Genomic_DNA"/>
</dbReference>
<feature type="region of interest" description="Disordered" evidence="1">
    <location>
        <begin position="330"/>
        <end position="358"/>
    </location>
</feature>
<feature type="region of interest" description="Disordered" evidence="1">
    <location>
        <begin position="402"/>
        <end position="425"/>
    </location>
</feature>
<comment type="caution">
    <text evidence="2">The sequence shown here is derived from an EMBL/GenBank/DDBJ whole genome shotgun (WGS) entry which is preliminary data.</text>
</comment>
<feature type="region of interest" description="Disordered" evidence="1">
    <location>
        <begin position="185"/>
        <end position="216"/>
    </location>
</feature>
<organism evidence="2 3">
    <name type="scientific">Tilletia caries</name>
    <name type="common">wheat bunt fungus</name>
    <dbReference type="NCBI Taxonomy" id="13290"/>
    <lineage>
        <taxon>Eukaryota</taxon>
        <taxon>Fungi</taxon>
        <taxon>Dikarya</taxon>
        <taxon>Basidiomycota</taxon>
        <taxon>Ustilaginomycotina</taxon>
        <taxon>Exobasidiomycetes</taxon>
        <taxon>Tilletiales</taxon>
        <taxon>Tilletiaceae</taxon>
        <taxon>Tilletia</taxon>
    </lineage>
</organism>
<accession>A0A177T9J4</accession>